<evidence type="ECO:0000313" key="2">
    <source>
        <dbReference type="Proteomes" id="UP000222601"/>
    </source>
</evidence>
<evidence type="ECO:0000313" key="1">
    <source>
        <dbReference type="EMBL" id="AQY55282.1"/>
    </source>
</evidence>
<accession>A0A1U9WQZ5</accession>
<name>A0A1U9WQZ5_9CAUD</name>
<sequence>MALIKASYTVNRSKAYAGLLADTSLYNVDGACAAAKEIKVGVVVALDPTGKVVDGHKVVTDTISAETPNLVGVAIMSHAYSPEGVYDEGSATNVLTHGRAWVLCAKDLPEANKEFNKQVFLTTSGTVAATGIGTAYTTTGEWLKTDNENFDIIKIQVTQAQFQLPASPAA</sequence>
<reference evidence="1" key="1">
    <citation type="submission" date="2017-02" db="EMBL/GenBank/DDBJ databases">
        <title>Characterization of a new coliphage vB_EcoS_ESCO41.</title>
        <authorList>
            <person name="Trotereau A."/>
            <person name="Schouler C."/>
        </authorList>
    </citation>
    <scope>NUCLEOTIDE SEQUENCE [LARGE SCALE GENOMIC DNA]</scope>
</reference>
<dbReference type="EMBL" id="KY619305">
    <property type="protein sequence ID" value="AQY55282.1"/>
    <property type="molecule type" value="Genomic_DNA"/>
</dbReference>
<keyword evidence="2" id="KW-1185">Reference proteome</keyword>
<dbReference type="InterPro" id="IPR054438">
    <property type="entry name" value="Struct_cement_gp24/gp6"/>
</dbReference>
<protein>
    <submittedName>
        <fullName evidence="1">Uncharacterized protein</fullName>
    </submittedName>
</protein>
<gene>
    <name evidence="1" type="ORF">ESCO41_00055</name>
</gene>
<dbReference type="Proteomes" id="UP000222601">
    <property type="component" value="Segment"/>
</dbReference>
<organism evidence="1">
    <name type="scientific">Escherichia phage vB_EcoS_ESCO41</name>
    <dbReference type="NCBI Taxonomy" id="2496547"/>
    <lineage>
        <taxon>Viruses</taxon>
        <taxon>Duplodnaviria</taxon>
        <taxon>Heunggongvirae</taxon>
        <taxon>Uroviricota</taxon>
        <taxon>Caudoviricetes</taxon>
        <taxon>Drexlerviridae</taxon>
        <taxon>Nouzillyvirus</taxon>
        <taxon>Nouzillyvirus ESCO41</taxon>
    </lineage>
</organism>
<proteinExistence type="predicted"/>
<dbReference type="Pfam" id="PF22758">
    <property type="entry name" value="Phage_cement"/>
    <property type="match status" value="1"/>
</dbReference>